<evidence type="ECO:0000256" key="1">
    <source>
        <dbReference type="SAM" id="Phobius"/>
    </source>
</evidence>
<dbReference type="Proteomes" id="UP001302249">
    <property type="component" value="Chromosome"/>
</dbReference>
<proteinExistence type="predicted"/>
<feature type="transmembrane region" description="Helical" evidence="1">
    <location>
        <begin position="59"/>
        <end position="80"/>
    </location>
</feature>
<reference evidence="2 3" key="1">
    <citation type="submission" date="2023-09" db="EMBL/GenBank/DDBJ databases">
        <authorList>
            <person name="Rey-Velasco X."/>
        </authorList>
    </citation>
    <scope>NUCLEOTIDE SEQUENCE [LARGE SCALE GENOMIC DNA]</scope>
    <source>
        <strain evidence="2 3">W311</strain>
    </source>
</reference>
<dbReference type="RefSeq" id="WP_313917251.1">
    <property type="nucleotide sequence ID" value="NZ_CP135076.1"/>
</dbReference>
<gene>
    <name evidence="2" type="ORF">RPR59_04895</name>
</gene>
<protein>
    <submittedName>
        <fullName evidence="2">Ketohydroxyglutarate aldolase</fullName>
    </submittedName>
</protein>
<organism evidence="2 3">
    <name type="scientific">Stakelama saccharophila</name>
    <dbReference type="NCBI Taxonomy" id="3075605"/>
    <lineage>
        <taxon>Bacteria</taxon>
        <taxon>Pseudomonadati</taxon>
        <taxon>Pseudomonadota</taxon>
        <taxon>Alphaproteobacteria</taxon>
        <taxon>Sphingomonadales</taxon>
        <taxon>Sphingomonadaceae</taxon>
        <taxon>Stakelama</taxon>
    </lineage>
</organism>
<name>A0ABZ0BAZ8_9SPHN</name>
<evidence type="ECO:0000313" key="2">
    <source>
        <dbReference type="EMBL" id="WNO54591.1"/>
    </source>
</evidence>
<sequence>MDATSSFATRTAPNRRRSGWRYRANVAARTIAALVGGYVVAALFAFATARLIPLARVEAVMPGTLLAFLVAPGVAIWAFLARSATRALAGVVGVAAILALLGWMAGPPV</sequence>
<feature type="transmembrane region" description="Helical" evidence="1">
    <location>
        <begin position="26"/>
        <end position="47"/>
    </location>
</feature>
<keyword evidence="1" id="KW-0472">Membrane</keyword>
<keyword evidence="1" id="KW-1133">Transmembrane helix</keyword>
<accession>A0ABZ0BAZ8</accession>
<keyword evidence="3" id="KW-1185">Reference proteome</keyword>
<keyword evidence="1" id="KW-0812">Transmembrane</keyword>
<dbReference type="EMBL" id="CP135076">
    <property type="protein sequence ID" value="WNO54591.1"/>
    <property type="molecule type" value="Genomic_DNA"/>
</dbReference>
<feature type="transmembrane region" description="Helical" evidence="1">
    <location>
        <begin position="87"/>
        <end position="106"/>
    </location>
</feature>
<evidence type="ECO:0000313" key="3">
    <source>
        <dbReference type="Proteomes" id="UP001302249"/>
    </source>
</evidence>